<feature type="compositionally biased region" description="Low complexity" evidence="1">
    <location>
        <begin position="1"/>
        <end position="11"/>
    </location>
</feature>
<comment type="caution">
    <text evidence="2">The sequence shown here is derived from an EMBL/GenBank/DDBJ whole genome shotgun (WGS) entry which is preliminary data.</text>
</comment>
<evidence type="ECO:0000313" key="3">
    <source>
        <dbReference type="Proteomes" id="UP000006462"/>
    </source>
</evidence>
<gene>
    <name evidence="2" type="ORF">HMPREF7215_2041</name>
</gene>
<organism evidence="2 3">
    <name type="scientific">Pyramidobacter piscolens W5455</name>
    <dbReference type="NCBI Taxonomy" id="352165"/>
    <lineage>
        <taxon>Bacteria</taxon>
        <taxon>Thermotogati</taxon>
        <taxon>Synergistota</taxon>
        <taxon>Synergistia</taxon>
        <taxon>Synergistales</taxon>
        <taxon>Dethiosulfovibrionaceae</taxon>
        <taxon>Pyramidobacter</taxon>
    </lineage>
</organism>
<keyword evidence="3" id="KW-1185">Reference proteome</keyword>
<protein>
    <submittedName>
        <fullName evidence="2">Uncharacterized protein</fullName>
    </submittedName>
</protein>
<dbReference type="EMBL" id="ADFP01000024">
    <property type="protein sequence ID" value="EFB91658.1"/>
    <property type="molecule type" value="Genomic_DNA"/>
</dbReference>
<proteinExistence type="predicted"/>
<reference evidence="2 3" key="1">
    <citation type="submission" date="2009-12" db="EMBL/GenBank/DDBJ databases">
        <authorList>
            <person name="Shrivastava S."/>
            <person name="Madupu R."/>
            <person name="Durkin A.S."/>
            <person name="Torralba M."/>
            <person name="Methe B."/>
            <person name="Sutton G.G."/>
            <person name="Strausberg R.L."/>
            <person name="Nelson K.E."/>
        </authorList>
    </citation>
    <scope>NUCLEOTIDE SEQUENCE [LARGE SCALE GENOMIC DNA]</scope>
    <source>
        <strain evidence="2 3">W5455</strain>
    </source>
</reference>
<dbReference type="Proteomes" id="UP000006462">
    <property type="component" value="Unassembled WGS sequence"/>
</dbReference>
<feature type="region of interest" description="Disordered" evidence="1">
    <location>
        <begin position="1"/>
        <end position="42"/>
    </location>
</feature>
<accession>A0ABM9ZXE5</accession>
<evidence type="ECO:0000256" key="1">
    <source>
        <dbReference type="SAM" id="MobiDB-lite"/>
    </source>
</evidence>
<name>A0ABM9ZXE5_9BACT</name>
<sequence>MIASFSVISAASRRRISLYSPPKPGRAPQKRHKNERKETDQN</sequence>
<evidence type="ECO:0000313" key="2">
    <source>
        <dbReference type="EMBL" id="EFB91658.1"/>
    </source>
</evidence>